<dbReference type="AlphaFoldDB" id="A0A645GAM4"/>
<sequence length="149" mass="17069">MNRKVWIFPLTLINDQAVADASINAHIDEQTRIARSMNSSELRLRAIQNSSQVVSCRKVERQVFIRDPYISEYAKRRANGKCQLCNSSAPFKTTQGDPYLECHHIDWVSKGGSDTIDNTVALCPNCHRRMHVLDLESDNQILRNEAILW</sequence>
<proteinExistence type="predicted"/>
<dbReference type="GO" id="GO:0008270">
    <property type="term" value="F:zinc ion binding"/>
    <property type="evidence" value="ECO:0007669"/>
    <property type="project" value="InterPro"/>
</dbReference>
<evidence type="ECO:0000313" key="2">
    <source>
        <dbReference type="EMBL" id="MPN23951.1"/>
    </source>
</evidence>
<evidence type="ECO:0000259" key="1">
    <source>
        <dbReference type="SMART" id="SM00507"/>
    </source>
</evidence>
<dbReference type="GO" id="GO:0004519">
    <property type="term" value="F:endonuclease activity"/>
    <property type="evidence" value="ECO:0007669"/>
    <property type="project" value="InterPro"/>
</dbReference>
<feature type="domain" description="HNH nuclease" evidence="1">
    <location>
        <begin position="69"/>
        <end position="128"/>
    </location>
</feature>
<name>A0A645GAM4_9ZZZZ</name>
<dbReference type="CDD" id="cd00085">
    <property type="entry name" value="HNHc"/>
    <property type="match status" value="1"/>
</dbReference>
<dbReference type="EMBL" id="VSSQ01072605">
    <property type="protein sequence ID" value="MPN23951.1"/>
    <property type="molecule type" value="Genomic_DNA"/>
</dbReference>
<dbReference type="InterPro" id="IPR003615">
    <property type="entry name" value="HNH_nuc"/>
</dbReference>
<protein>
    <recommendedName>
        <fullName evidence="1">HNH nuclease domain-containing protein</fullName>
    </recommendedName>
</protein>
<dbReference type="SMART" id="SM00507">
    <property type="entry name" value="HNHc"/>
    <property type="match status" value="1"/>
</dbReference>
<dbReference type="InterPro" id="IPR002711">
    <property type="entry name" value="HNH"/>
</dbReference>
<dbReference type="Gene3D" id="1.10.30.50">
    <property type="match status" value="1"/>
</dbReference>
<dbReference type="GO" id="GO:0003676">
    <property type="term" value="F:nucleic acid binding"/>
    <property type="evidence" value="ECO:0007669"/>
    <property type="project" value="InterPro"/>
</dbReference>
<organism evidence="2">
    <name type="scientific">bioreactor metagenome</name>
    <dbReference type="NCBI Taxonomy" id="1076179"/>
    <lineage>
        <taxon>unclassified sequences</taxon>
        <taxon>metagenomes</taxon>
        <taxon>ecological metagenomes</taxon>
    </lineage>
</organism>
<gene>
    <name evidence="2" type="ORF">SDC9_171344</name>
</gene>
<dbReference type="Pfam" id="PF01844">
    <property type="entry name" value="HNH"/>
    <property type="match status" value="1"/>
</dbReference>
<accession>A0A645GAM4</accession>
<comment type="caution">
    <text evidence="2">The sequence shown here is derived from an EMBL/GenBank/DDBJ whole genome shotgun (WGS) entry which is preliminary data.</text>
</comment>
<reference evidence="2" key="1">
    <citation type="submission" date="2019-08" db="EMBL/GenBank/DDBJ databases">
        <authorList>
            <person name="Kucharzyk K."/>
            <person name="Murdoch R.W."/>
            <person name="Higgins S."/>
            <person name="Loffler F."/>
        </authorList>
    </citation>
    <scope>NUCLEOTIDE SEQUENCE</scope>
</reference>